<dbReference type="Proteomes" id="UP000708347">
    <property type="component" value="Unassembled WGS sequence"/>
</dbReference>
<protein>
    <submittedName>
        <fullName evidence="1">Uncharacterized protein</fullName>
    </submittedName>
</protein>
<evidence type="ECO:0000313" key="2">
    <source>
        <dbReference type="Proteomes" id="UP000708347"/>
    </source>
</evidence>
<gene>
    <name evidence="1" type="ORF">FEG63_04080</name>
</gene>
<proteinExistence type="predicted"/>
<evidence type="ECO:0000313" key="1">
    <source>
        <dbReference type="EMBL" id="NTY58732.1"/>
    </source>
</evidence>
<reference evidence="1 2" key="1">
    <citation type="submission" date="2019-05" db="EMBL/GenBank/DDBJ databases">
        <title>Mycolicibacterium sphagni ENV482 genome assembly.</title>
        <authorList>
            <person name="Chen W."/>
            <person name="Faulkner N.W."/>
            <person name="Hyman M.R."/>
        </authorList>
    </citation>
    <scope>NUCLEOTIDE SEQUENCE [LARGE SCALE GENOMIC DNA]</scope>
    <source>
        <strain evidence="1 2">ENV482</strain>
    </source>
</reference>
<name>A0ABX2JPL0_9MYCO</name>
<sequence>MEVELPHGYIAYEAADWRDVVLRIIDRDSLSIGAEGSGPVVYQQVDDIQIRWAGGTFEELYDGTLAPYRWTWWAV</sequence>
<comment type="caution">
    <text evidence="1">The sequence shown here is derived from an EMBL/GenBank/DDBJ whole genome shotgun (WGS) entry which is preliminary data.</text>
</comment>
<dbReference type="EMBL" id="VBSB01000003">
    <property type="protein sequence ID" value="NTY58732.1"/>
    <property type="molecule type" value="Genomic_DNA"/>
</dbReference>
<dbReference type="RefSeq" id="WP_174396675.1">
    <property type="nucleotide sequence ID" value="NZ_VBSB01000003.1"/>
</dbReference>
<keyword evidence="2" id="KW-1185">Reference proteome</keyword>
<accession>A0ABX2JPL0</accession>
<organism evidence="1 2">
    <name type="scientific">Mycolicibacterium sphagni</name>
    <dbReference type="NCBI Taxonomy" id="1786"/>
    <lineage>
        <taxon>Bacteria</taxon>
        <taxon>Bacillati</taxon>
        <taxon>Actinomycetota</taxon>
        <taxon>Actinomycetes</taxon>
        <taxon>Mycobacteriales</taxon>
        <taxon>Mycobacteriaceae</taxon>
        <taxon>Mycolicibacterium</taxon>
    </lineage>
</organism>